<dbReference type="Pfam" id="PF16473">
    <property type="entry name" value="Rv2179c-like"/>
    <property type="match status" value="1"/>
</dbReference>
<gene>
    <name evidence="2" type="ORF">VTL71DRAFT_6707</name>
</gene>
<proteinExistence type="predicted"/>
<dbReference type="Proteomes" id="UP001595075">
    <property type="component" value="Unassembled WGS sequence"/>
</dbReference>
<keyword evidence="3" id="KW-1185">Reference proteome</keyword>
<sequence length="116" mass="13024">MDSHTNIMLDLECASIIASNPAIIEIGAIFFDLNTGTELEHFHTPISMSSCLGNDPSQPKLVTDPDTISWLPSTIPQTLQASEETMVTLEEALFKFKRFIEKCCKVTTRRLRELHT</sequence>
<comment type="caution">
    <text evidence="2">The sequence shown here is derived from an EMBL/GenBank/DDBJ whole genome shotgun (WGS) entry which is preliminary data.</text>
</comment>
<accession>A0ABR4BXQ2</accession>
<evidence type="ECO:0000313" key="2">
    <source>
        <dbReference type="EMBL" id="KAL2062441.1"/>
    </source>
</evidence>
<protein>
    <recommendedName>
        <fullName evidence="1">3'-5' exoribonuclease Rv2179c-like domain-containing protein</fullName>
    </recommendedName>
</protein>
<reference evidence="2 3" key="1">
    <citation type="journal article" date="2024" name="Commun. Biol.">
        <title>Comparative genomic analysis of thermophilic fungi reveals convergent evolutionary adaptations and gene losses.</title>
        <authorList>
            <person name="Steindorff A.S."/>
            <person name="Aguilar-Pontes M.V."/>
            <person name="Robinson A.J."/>
            <person name="Andreopoulos B."/>
            <person name="LaButti K."/>
            <person name="Kuo A."/>
            <person name="Mondo S."/>
            <person name="Riley R."/>
            <person name="Otillar R."/>
            <person name="Haridas S."/>
            <person name="Lipzen A."/>
            <person name="Grimwood J."/>
            <person name="Schmutz J."/>
            <person name="Clum A."/>
            <person name="Reid I.D."/>
            <person name="Moisan M.C."/>
            <person name="Butler G."/>
            <person name="Nguyen T.T.M."/>
            <person name="Dewar K."/>
            <person name="Conant G."/>
            <person name="Drula E."/>
            <person name="Henrissat B."/>
            <person name="Hansel C."/>
            <person name="Singer S."/>
            <person name="Hutchinson M.I."/>
            <person name="de Vries R.P."/>
            <person name="Natvig D.O."/>
            <person name="Powell A.J."/>
            <person name="Tsang A."/>
            <person name="Grigoriev I.V."/>
        </authorList>
    </citation>
    <scope>NUCLEOTIDE SEQUENCE [LARGE SCALE GENOMIC DNA]</scope>
    <source>
        <strain evidence="2 3">CBS 494.80</strain>
    </source>
</reference>
<feature type="domain" description="3'-5' exoribonuclease Rv2179c-like" evidence="1">
    <location>
        <begin position="6"/>
        <end position="104"/>
    </location>
</feature>
<dbReference type="InterPro" id="IPR012337">
    <property type="entry name" value="RNaseH-like_sf"/>
</dbReference>
<dbReference type="SUPFAM" id="SSF53098">
    <property type="entry name" value="Ribonuclease H-like"/>
    <property type="match status" value="1"/>
</dbReference>
<evidence type="ECO:0000313" key="3">
    <source>
        <dbReference type="Proteomes" id="UP001595075"/>
    </source>
</evidence>
<evidence type="ECO:0000259" key="1">
    <source>
        <dbReference type="Pfam" id="PF16473"/>
    </source>
</evidence>
<dbReference type="EMBL" id="JAZHXI010000017">
    <property type="protein sequence ID" value="KAL2062441.1"/>
    <property type="molecule type" value="Genomic_DNA"/>
</dbReference>
<dbReference type="InterPro" id="IPR033390">
    <property type="entry name" value="Rv2179c-like"/>
</dbReference>
<name>A0ABR4BXQ2_9HELO</name>
<organism evidence="2 3">
    <name type="scientific">Oculimacula yallundae</name>
    <dbReference type="NCBI Taxonomy" id="86028"/>
    <lineage>
        <taxon>Eukaryota</taxon>
        <taxon>Fungi</taxon>
        <taxon>Dikarya</taxon>
        <taxon>Ascomycota</taxon>
        <taxon>Pezizomycotina</taxon>
        <taxon>Leotiomycetes</taxon>
        <taxon>Helotiales</taxon>
        <taxon>Ploettnerulaceae</taxon>
        <taxon>Oculimacula</taxon>
    </lineage>
</organism>